<evidence type="ECO:0000313" key="17">
    <source>
        <dbReference type="EMBL" id="AEB13050.1"/>
    </source>
</evidence>
<keyword evidence="18" id="KW-1185">Reference proteome</keyword>
<keyword evidence="9 14" id="KW-0479">Metal-binding</keyword>
<evidence type="ECO:0000256" key="10">
    <source>
        <dbReference type="ARBA" id="ARBA00022756"/>
    </source>
</evidence>
<reference evidence="18" key="2">
    <citation type="submission" date="2011-04" db="EMBL/GenBank/DDBJ databases">
        <title>The complete genome of chromosome of Treponema succinifaciens DSM 2489.</title>
        <authorList>
            <person name="Lucas S."/>
            <person name="Copeland A."/>
            <person name="Lapidus A."/>
            <person name="Bruce D."/>
            <person name="Goodwin L."/>
            <person name="Pitluck S."/>
            <person name="Peters L."/>
            <person name="Kyrpides N."/>
            <person name="Mavromatis K."/>
            <person name="Ivanova N."/>
            <person name="Ovchinnikova G."/>
            <person name="Teshima H."/>
            <person name="Detter J.C."/>
            <person name="Tapia R."/>
            <person name="Han C."/>
            <person name="Land M."/>
            <person name="Hauser L."/>
            <person name="Markowitz V."/>
            <person name="Cheng J.-F."/>
            <person name="Hugenholtz P."/>
            <person name="Woyke T."/>
            <person name="Wu D."/>
            <person name="Gronow S."/>
            <person name="Wellnitz S."/>
            <person name="Brambilla E."/>
            <person name="Klenk H.-P."/>
            <person name="Eisen J.A."/>
        </authorList>
    </citation>
    <scope>NUCLEOTIDE SEQUENCE [LARGE SCALE GENOMIC DNA]</scope>
    <source>
        <strain evidence="18">ATCC 33096 / DSM 2489 / 6091</strain>
    </source>
</reference>
<evidence type="ECO:0000259" key="16">
    <source>
        <dbReference type="PROSITE" id="PS51918"/>
    </source>
</evidence>
<comment type="function">
    <text evidence="14">Catalyzes the conversion of dethiobiotin (DTB) to biotin by the insertion of a sulfur atom into dethiobiotin via a radical-based mechanism.</text>
</comment>
<reference evidence="17 18" key="1">
    <citation type="journal article" date="2011" name="Stand. Genomic Sci.">
        <title>Complete genome sequence of Treponema succinifaciens type strain (6091).</title>
        <authorList>
            <person name="Han C."/>
            <person name="Gronow S."/>
            <person name="Teshima H."/>
            <person name="Lapidus A."/>
            <person name="Nolan M."/>
            <person name="Lucas S."/>
            <person name="Hammon N."/>
            <person name="Deshpande S."/>
            <person name="Cheng J.F."/>
            <person name="Zeytun A."/>
            <person name="Tapia R."/>
            <person name="Goodwin L."/>
            <person name="Pitluck S."/>
            <person name="Liolios K."/>
            <person name="Pagani I."/>
            <person name="Ivanova N."/>
            <person name="Mavromatis K."/>
            <person name="Mikhailova N."/>
            <person name="Huntemann M."/>
            <person name="Pati A."/>
            <person name="Chen A."/>
            <person name="Palaniappan K."/>
            <person name="Land M."/>
            <person name="Hauser L."/>
            <person name="Brambilla E.M."/>
            <person name="Rohde M."/>
            <person name="Goker M."/>
            <person name="Woyke T."/>
            <person name="Bristow J."/>
            <person name="Eisen J.A."/>
            <person name="Markowitz V."/>
            <person name="Hugenholtz P."/>
            <person name="Kyrpides N.C."/>
            <person name="Klenk H.P."/>
            <person name="Detter J.C."/>
        </authorList>
    </citation>
    <scope>NUCLEOTIDE SEQUENCE [LARGE SCALE GENOMIC DNA]</scope>
    <source>
        <strain evidence="18">ATCC 33096 / DSM 2489 / 6091</strain>
    </source>
</reference>
<dbReference type="Gene3D" id="3.20.20.70">
    <property type="entry name" value="Aldolase class I"/>
    <property type="match status" value="1"/>
</dbReference>
<dbReference type="Pfam" id="PF06968">
    <property type="entry name" value="BATS"/>
    <property type="match status" value="1"/>
</dbReference>
<keyword evidence="6 14" id="KW-0808">Transferase</keyword>
<comment type="catalytic activity">
    <reaction evidence="13 14">
        <text>(4R,5S)-dethiobiotin + (sulfur carrier)-SH + 2 reduced [2Fe-2S]-[ferredoxin] + 2 S-adenosyl-L-methionine = (sulfur carrier)-H + biotin + 2 5'-deoxyadenosine + 2 L-methionine + 2 oxidized [2Fe-2S]-[ferredoxin]</text>
        <dbReference type="Rhea" id="RHEA:22060"/>
        <dbReference type="Rhea" id="RHEA-COMP:10000"/>
        <dbReference type="Rhea" id="RHEA-COMP:10001"/>
        <dbReference type="Rhea" id="RHEA-COMP:14737"/>
        <dbReference type="Rhea" id="RHEA-COMP:14739"/>
        <dbReference type="ChEBI" id="CHEBI:17319"/>
        <dbReference type="ChEBI" id="CHEBI:29917"/>
        <dbReference type="ChEBI" id="CHEBI:33737"/>
        <dbReference type="ChEBI" id="CHEBI:33738"/>
        <dbReference type="ChEBI" id="CHEBI:57586"/>
        <dbReference type="ChEBI" id="CHEBI:57844"/>
        <dbReference type="ChEBI" id="CHEBI:59789"/>
        <dbReference type="ChEBI" id="CHEBI:64428"/>
        <dbReference type="ChEBI" id="CHEBI:149473"/>
        <dbReference type="EC" id="2.8.1.6"/>
    </reaction>
</comment>
<evidence type="ECO:0000256" key="12">
    <source>
        <dbReference type="ARBA" id="ARBA00023014"/>
    </source>
</evidence>
<evidence type="ECO:0000256" key="13">
    <source>
        <dbReference type="ARBA" id="ARBA00051157"/>
    </source>
</evidence>
<comment type="similarity">
    <text evidence="2 14">Belongs to the radical SAM superfamily. Biotin synthase family.</text>
</comment>
<feature type="binding site" evidence="14 15">
    <location>
        <position position="65"/>
    </location>
    <ligand>
        <name>[4Fe-4S] cluster</name>
        <dbReference type="ChEBI" id="CHEBI:49883"/>
        <note>4Fe-4S-S-AdoMet</note>
    </ligand>
</feature>
<evidence type="ECO:0000256" key="14">
    <source>
        <dbReference type="HAMAP-Rule" id="MF_01694"/>
    </source>
</evidence>
<dbReference type="CDD" id="cd01335">
    <property type="entry name" value="Radical_SAM"/>
    <property type="match status" value="1"/>
</dbReference>
<keyword evidence="10 14" id="KW-0093">Biotin biosynthesis</keyword>
<dbReference type="OrthoDB" id="9786826at2"/>
<dbReference type="SFLD" id="SFLDG01060">
    <property type="entry name" value="BATS_domain_containing"/>
    <property type="match status" value="1"/>
</dbReference>
<dbReference type="Proteomes" id="UP000006852">
    <property type="component" value="Chromosome"/>
</dbReference>
<evidence type="ECO:0000313" key="18">
    <source>
        <dbReference type="Proteomes" id="UP000006852"/>
    </source>
</evidence>
<dbReference type="GO" id="GO:0005506">
    <property type="term" value="F:iron ion binding"/>
    <property type="evidence" value="ECO:0007669"/>
    <property type="project" value="UniProtKB-UniRule"/>
</dbReference>
<feature type="domain" description="Radical SAM core" evidence="16">
    <location>
        <begin position="48"/>
        <end position="278"/>
    </location>
</feature>
<dbReference type="InterPro" id="IPR002684">
    <property type="entry name" value="Biotin_synth/BioAB"/>
</dbReference>
<dbReference type="InterPro" id="IPR006638">
    <property type="entry name" value="Elp3/MiaA/NifB-like_rSAM"/>
</dbReference>
<dbReference type="InterPro" id="IPR058240">
    <property type="entry name" value="rSAM_sf"/>
</dbReference>
<proteinExistence type="inferred from homology"/>
<keyword evidence="7 14" id="KW-0949">S-adenosyl-L-methionine</keyword>
<dbReference type="KEGG" id="tsu:Tresu_0080"/>
<comment type="subunit">
    <text evidence="3 14">Homodimer.</text>
</comment>
<dbReference type="GeneID" id="302997329"/>
<dbReference type="PANTHER" id="PTHR22976">
    <property type="entry name" value="BIOTIN SYNTHASE"/>
    <property type="match status" value="1"/>
</dbReference>
<comment type="cofactor">
    <cofactor evidence="14 15">
        <name>[4Fe-4S] cluster</name>
        <dbReference type="ChEBI" id="CHEBI:49883"/>
    </cofactor>
    <text evidence="14 15">Binds 1 [4Fe-4S] cluster. The cluster is coordinated with 3 cysteines and an exchangeable S-adenosyl-L-methionine.</text>
</comment>
<keyword evidence="5 14" id="KW-0004">4Fe-4S</keyword>
<evidence type="ECO:0000256" key="11">
    <source>
        <dbReference type="ARBA" id="ARBA00023004"/>
    </source>
</evidence>
<dbReference type="GO" id="GO:0051539">
    <property type="term" value="F:4 iron, 4 sulfur cluster binding"/>
    <property type="evidence" value="ECO:0007669"/>
    <property type="project" value="UniProtKB-KW"/>
</dbReference>
<dbReference type="HAMAP" id="MF_01694">
    <property type="entry name" value="BioB"/>
    <property type="match status" value="1"/>
</dbReference>
<dbReference type="HOGENOM" id="CLU_033172_2_1_12"/>
<evidence type="ECO:0000256" key="7">
    <source>
        <dbReference type="ARBA" id="ARBA00022691"/>
    </source>
</evidence>
<dbReference type="SFLD" id="SFLDG01278">
    <property type="entry name" value="biotin_synthase_like"/>
    <property type="match status" value="1"/>
</dbReference>
<dbReference type="STRING" id="869209.Tresu_0080"/>
<dbReference type="SMART" id="SM00729">
    <property type="entry name" value="Elp3"/>
    <property type="match status" value="1"/>
</dbReference>
<dbReference type="GO" id="GO:0051537">
    <property type="term" value="F:2 iron, 2 sulfur cluster binding"/>
    <property type="evidence" value="ECO:0007669"/>
    <property type="project" value="UniProtKB-KW"/>
</dbReference>
<feature type="binding site" evidence="14 15">
    <location>
        <position position="273"/>
    </location>
    <ligand>
        <name>[2Fe-2S] cluster</name>
        <dbReference type="ChEBI" id="CHEBI:190135"/>
    </ligand>
</feature>
<feature type="binding site" evidence="14 15">
    <location>
        <position position="69"/>
    </location>
    <ligand>
        <name>[4Fe-4S] cluster</name>
        <dbReference type="ChEBI" id="CHEBI:49883"/>
        <note>4Fe-4S-S-AdoMet</note>
    </ligand>
</feature>
<dbReference type="PANTHER" id="PTHR22976:SF2">
    <property type="entry name" value="BIOTIN SYNTHASE, MITOCHONDRIAL"/>
    <property type="match status" value="1"/>
</dbReference>
<dbReference type="EMBL" id="CP002631">
    <property type="protein sequence ID" value="AEB13050.1"/>
    <property type="molecule type" value="Genomic_DNA"/>
</dbReference>
<dbReference type="eggNOG" id="COG0502">
    <property type="taxonomic scope" value="Bacteria"/>
</dbReference>
<evidence type="ECO:0000256" key="1">
    <source>
        <dbReference type="ARBA" id="ARBA00004942"/>
    </source>
</evidence>
<comment type="cofactor">
    <cofactor evidence="15">
        <name>[2Fe-2S] cluster</name>
        <dbReference type="ChEBI" id="CHEBI:190135"/>
    </cofactor>
    <text evidence="15">Binds 1 [2Fe-2S] cluster. The cluster is coordinated with 3 cysteines and 1 arginine.</text>
</comment>
<comment type="cofactor">
    <cofactor evidence="14">
        <name>[2Fe-2S] cluster</name>
        <dbReference type="ChEBI" id="CHEBI:190135"/>
    </cofactor>
    <text evidence="14">Binds 1 [2Fe-2S] cluster. The cluster is coordinated with 3 cysteines and 1 arginine.</text>
</comment>
<sequence>MNNFLHELENAVINENHKVTKEEAIQLYETEQASELFGAADRIRKSCCTNSSSVCSIINAKMGKCGENCKYCAQSAHWKTSCQTTSIIQPQESIKFCERALENHVSRISLVTSGRGLSGKDFEAAIENFKAIKEKLKDKIKLCASLGILSFEQMQELRLAGVERYHHNIETGKNYFANICTTHSYNDRIQTILNAKKAGLEICSGGIIGLGESREDRIDLALELRRLEVQSVPINILTPIKGTPLENAEKISQKEALRTISVFRFIMPSQTIRCAAGRKSLGNNGEDAFLTGANALISGDFLTTPGSTNDEDISMLKKLGYRIEN</sequence>
<dbReference type="PIRSF" id="PIRSF001619">
    <property type="entry name" value="Biotin_synth"/>
    <property type="match status" value="1"/>
</dbReference>
<feature type="binding site" evidence="14 15">
    <location>
        <position position="109"/>
    </location>
    <ligand>
        <name>[2Fe-2S] cluster</name>
        <dbReference type="ChEBI" id="CHEBI:190135"/>
    </ligand>
</feature>
<name>F2NU86_TRES6</name>
<evidence type="ECO:0000256" key="5">
    <source>
        <dbReference type="ARBA" id="ARBA00022485"/>
    </source>
</evidence>
<evidence type="ECO:0000256" key="3">
    <source>
        <dbReference type="ARBA" id="ARBA00011738"/>
    </source>
</evidence>
<dbReference type="InterPro" id="IPR007197">
    <property type="entry name" value="rSAM"/>
</dbReference>
<dbReference type="SUPFAM" id="SSF102114">
    <property type="entry name" value="Radical SAM enzymes"/>
    <property type="match status" value="1"/>
</dbReference>
<protein>
    <recommendedName>
        <fullName evidence="4 14">Biotin synthase</fullName>
        <ecNumber evidence="4 14">2.8.1.6</ecNumber>
    </recommendedName>
</protein>
<dbReference type="SFLD" id="SFLDS00029">
    <property type="entry name" value="Radical_SAM"/>
    <property type="match status" value="1"/>
</dbReference>
<dbReference type="FunFam" id="3.20.20.70:FF:000026">
    <property type="entry name" value="Biotin synthase"/>
    <property type="match status" value="1"/>
</dbReference>
<evidence type="ECO:0000256" key="4">
    <source>
        <dbReference type="ARBA" id="ARBA00012236"/>
    </source>
</evidence>
<feature type="binding site" evidence="14 15">
    <location>
        <position position="143"/>
    </location>
    <ligand>
        <name>[2Fe-2S] cluster</name>
        <dbReference type="ChEBI" id="CHEBI:190135"/>
    </ligand>
</feature>
<dbReference type="Pfam" id="PF04055">
    <property type="entry name" value="Radical_SAM"/>
    <property type="match status" value="1"/>
</dbReference>
<dbReference type="EC" id="2.8.1.6" evidence="4 14"/>
<dbReference type="RefSeq" id="WP_013700361.1">
    <property type="nucleotide sequence ID" value="NC_015385.1"/>
</dbReference>
<evidence type="ECO:0000256" key="2">
    <source>
        <dbReference type="ARBA" id="ARBA00010765"/>
    </source>
</evidence>
<keyword evidence="8 14" id="KW-0001">2Fe-2S</keyword>
<organism evidence="17 18">
    <name type="scientific">Treponema succinifaciens (strain ATCC 33096 / DSM 2489 / 6091)</name>
    <dbReference type="NCBI Taxonomy" id="869209"/>
    <lineage>
        <taxon>Bacteria</taxon>
        <taxon>Pseudomonadati</taxon>
        <taxon>Spirochaetota</taxon>
        <taxon>Spirochaetia</taxon>
        <taxon>Spirochaetales</taxon>
        <taxon>Treponemataceae</taxon>
        <taxon>Treponema</taxon>
    </lineage>
</organism>
<evidence type="ECO:0000256" key="6">
    <source>
        <dbReference type="ARBA" id="ARBA00022679"/>
    </source>
</evidence>
<feature type="binding site" evidence="14 15">
    <location>
        <position position="72"/>
    </location>
    <ligand>
        <name>[4Fe-4S] cluster</name>
        <dbReference type="ChEBI" id="CHEBI:49883"/>
        <note>4Fe-4S-S-AdoMet</note>
    </ligand>
</feature>
<dbReference type="UniPathway" id="UPA00078">
    <property type="reaction ID" value="UER00162"/>
</dbReference>
<dbReference type="GO" id="GO:0009102">
    <property type="term" value="P:biotin biosynthetic process"/>
    <property type="evidence" value="ECO:0007669"/>
    <property type="project" value="UniProtKB-UniRule"/>
</dbReference>
<dbReference type="InterPro" id="IPR010722">
    <property type="entry name" value="BATS_dom"/>
</dbReference>
<gene>
    <name evidence="14" type="primary">bioB</name>
    <name evidence="17" type="ordered locus">Tresu_0080</name>
</gene>
<dbReference type="NCBIfam" id="TIGR00433">
    <property type="entry name" value="bioB"/>
    <property type="match status" value="1"/>
</dbReference>
<dbReference type="PROSITE" id="PS51918">
    <property type="entry name" value="RADICAL_SAM"/>
    <property type="match status" value="1"/>
</dbReference>
<comment type="pathway">
    <text evidence="1 14">Cofactor biosynthesis; biotin biosynthesis; biotin from 7,8-diaminononanoate: step 2/2.</text>
</comment>
<dbReference type="SMART" id="SM00876">
    <property type="entry name" value="BATS"/>
    <property type="match status" value="1"/>
</dbReference>
<evidence type="ECO:0000256" key="15">
    <source>
        <dbReference type="PIRSR" id="PIRSR001619-1"/>
    </source>
</evidence>
<accession>F2NU86</accession>
<dbReference type="InterPro" id="IPR013785">
    <property type="entry name" value="Aldolase_TIM"/>
</dbReference>
<evidence type="ECO:0000256" key="9">
    <source>
        <dbReference type="ARBA" id="ARBA00022723"/>
    </source>
</evidence>
<keyword evidence="11 14" id="KW-0408">Iron</keyword>
<dbReference type="InterPro" id="IPR024177">
    <property type="entry name" value="Biotin_synthase"/>
</dbReference>
<evidence type="ECO:0000256" key="8">
    <source>
        <dbReference type="ARBA" id="ARBA00022714"/>
    </source>
</evidence>
<dbReference type="GO" id="GO:0004076">
    <property type="term" value="F:biotin synthase activity"/>
    <property type="evidence" value="ECO:0007669"/>
    <property type="project" value="UniProtKB-UniRule"/>
</dbReference>
<dbReference type="AlphaFoldDB" id="F2NU86"/>
<keyword evidence="12 14" id="KW-0411">Iron-sulfur</keyword>
<feature type="binding site" evidence="14 15">
    <location>
        <position position="203"/>
    </location>
    <ligand>
        <name>[2Fe-2S] cluster</name>
        <dbReference type="ChEBI" id="CHEBI:190135"/>
    </ligand>
</feature>